<dbReference type="NCBIfam" id="TIGR03300">
    <property type="entry name" value="assembly_YfgL"/>
    <property type="match status" value="1"/>
</dbReference>
<reference evidence="6 7" key="1">
    <citation type="submission" date="2021-10" db="EMBL/GenBank/DDBJ databases">
        <title>Draft genome of Aestuariibacter halophilus JC2043.</title>
        <authorList>
            <person name="Emsley S.A."/>
            <person name="Pfannmuller K.M."/>
            <person name="Ushijima B."/>
            <person name="Saw J.H."/>
            <person name="Videau P."/>
        </authorList>
    </citation>
    <scope>NUCLEOTIDE SEQUENCE [LARGE SCALE GENOMIC DNA]</scope>
    <source>
        <strain evidence="6 7">JC2043</strain>
    </source>
</reference>
<evidence type="ECO:0000256" key="1">
    <source>
        <dbReference type="ARBA" id="ARBA00022729"/>
    </source>
</evidence>
<dbReference type="Proteomes" id="UP001520878">
    <property type="component" value="Unassembled WGS sequence"/>
</dbReference>
<dbReference type="InterPro" id="IPR011047">
    <property type="entry name" value="Quinoprotein_ADH-like_sf"/>
</dbReference>
<evidence type="ECO:0000256" key="2">
    <source>
        <dbReference type="ARBA" id="ARBA00023136"/>
    </source>
</evidence>
<keyword evidence="1 4" id="KW-0732">Signal</keyword>
<dbReference type="HAMAP" id="MF_00923">
    <property type="entry name" value="OM_assembly_BamB"/>
    <property type="match status" value="1"/>
</dbReference>
<protein>
    <recommendedName>
        <fullName evidence="4">Outer membrane protein assembly factor BamB</fullName>
    </recommendedName>
</protein>
<keyword evidence="4" id="KW-0449">Lipoprotein</keyword>
<dbReference type="Gene3D" id="2.130.10.10">
    <property type="entry name" value="YVTN repeat-like/Quinoprotein amine dehydrogenase"/>
    <property type="match status" value="1"/>
</dbReference>
<evidence type="ECO:0000256" key="3">
    <source>
        <dbReference type="ARBA" id="ARBA00023237"/>
    </source>
</evidence>
<comment type="similarity">
    <text evidence="4">Belongs to the BamB family.</text>
</comment>
<evidence type="ECO:0000313" key="7">
    <source>
        <dbReference type="Proteomes" id="UP001520878"/>
    </source>
</evidence>
<comment type="subcellular location">
    <subcellularLocation>
        <location evidence="4">Cell outer membrane</location>
        <topology evidence="4">Lipid-anchor</topology>
    </subcellularLocation>
</comment>
<sequence>MRFSPLLLAGALALSGCSTVSDWFADDEELEVRRLPDIEARFTPQVVWEKDIDNGVDQYFSRLSPALGYGALYVANRQGGVFSLDPANGKTNWQADFATFDDSGYLSFLTNLFSDGVPAKISGGLTLAYETVYFGTEDGYVYALDAETGEQRWRVSVRGEVLARPAVDENVVVVNTGSGQLFGLDAASGEQLWRYESEVPALSLRGISAPAAANGGAIVGTASGKLAVTLLETGQTAWEQPIAKPSGATELDRIVDIDTAPVVFGGVIYTISYSGTLAAVELRSGRVMWKREYNSYQDLVVQGNQLFVVDTKSNVYSLDRRNGIEQWSMGRLRGRELTHVVVANNNVVVGDKFGFLHWLDRNDGSLVARLDVGGDDEDNGIYTAPVVGDDVLYLQTREGDVFAVSTPE</sequence>
<dbReference type="InterPro" id="IPR018391">
    <property type="entry name" value="PQQ_b-propeller_rpt"/>
</dbReference>
<keyword evidence="2 4" id="KW-0472">Membrane</keyword>
<proteinExistence type="inferred from homology"/>
<dbReference type="InterPro" id="IPR017687">
    <property type="entry name" value="BamB"/>
</dbReference>
<dbReference type="NCBIfam" id="NF008351">
    <property type="entry name" value="PRK11138.1"/>
    <property type="match status" value="1"/>
</dbReference>
<evidence type="ECO:0000259" key="5">
    <source>
        <dbReference type="Pfam" id="PF13360"/>
    </source>
</evidence>
<gene>
    <name evidence="4 6" type="primary">bamB</name>
    <name evidence="6" type="ORF">LJ739_01730</name>
</gene>
<keyword evidence="3 4" id="KW-0998">Cell outer membrane</keyword>
<evidence type="ECO:0000313" key="6">
    <source>
        <dbReference type="EMBL" id="MCC2614959.1"/>
    </source>
</evidence>
<comment type="function">
    <text evidence="4">Part of the outer membrane protein assembly complex, which is involved in assembly and insertion of beta-barrel proteins into the outer membrane.</text>
</comment>
<dbReference type="SUPFAM" id="SSF50998">
    <property type="entry name" value="Quinoprotein alcohol dehydrogenase-like"/>
    <property type="match status" value="1"/>
</dbReference>
<dbReference type="SMART" id="SM00564">
    <property type="entry name" value="PQQ"/>
    <property type="match status" value="7"/>
</dbReference>
<dbReference type="PROSITE" id="PS51257">
    <property type="entry name" value="PROKAR_LIPOPROTEIN"/>
    <property type="match status" value="1"/>
</dbReference>
<accession>A0ABS8G389</accession>
<dbReference type="InterPro" id="IPR015943">
    <property type="entry name" value="WD40/YVTN_repeat-like_dom_sf"/>
</dbReference>
<organism evidence="6 7">
    <name type="scientific">Fluctibacter halophilus</name>
    <dbReference type="NCBI Taxonomy" id="226011"/>
    <lineage>
        <taxon>Bacteria</taxon>
        <taxon>Pseudomonadati</taxon>
        <taxon>Pseudomonadota</taxon>
        <taxon>Gammaproteobacteria</taxon>
        <taxon>Alteromonadales</taxon>
        <taxon>Alteromonadaceae</taxon>
        <taxon>Fluctibacter</taxon>
    </lineage>
</organism>
<name>A0ABS8G389_9ALTE</name>
<evidence type="ECO:0000256" key="4">
    <source>
        <dbReference type="HAMAP-Rule" id="MF_00923"/>
    </source>
</evidence>
<dbReference type="PANTHER" id="PTHR34512:SF30">
    <property type="entry name" value="OUTER MEMBRANE PROTEIN ASSEMBLY FACTOR BAMB"/>
    <property type="match status" value="1"/>
</dbReference>
<feature type="domain" description="Pyrrolo-quinoline quinone repeat" evidence="5">
    <location>
        <begin position="78"/>
        <end position="328"/>
    </location>
</feature>
<dbReference type="EMBL" id="JAJEWP010000001">
    <property type="protein sequence ID" value="MCC2614959.1"/>
    <property type="molecule type" value="Genomic_DNA"/>
</dbReference>
<keyword evidence="7" id="KW-1185">Reference proteome</keyword>
<dbReference type="InterPro" id="IPR002372">
    <property type="entry name" value="PQQ_rpt_dom"/>
</dbReference>
<dbReference type="RefSeq" id="WP_229156872.1">
    <property type="nucleotide sequence ID" value="NZ_JAJEWP010000001.1"/>
</dbReference>
<keyword evidence="4" id="KW-0564">Palmitate</keyword>
<comment type="caution">
    <text evidence="6">The sequence shown here is derived from an EMBL/GenBank/DDBJ whole genome shotgun (WGS) entry which is preliminary data.</text>
</comment>
<dbReference type="Pfam" id="PF13360">
    <property type="entry name" value="PQQ_2"/>
    <property type="match status" value="1"/>
</dbReference>
<comment type="subunit">
    <text evidence="4">Part of the Bam complex.</text>
</comment>
<dbReference type="PANTHER" id="PTHR34512">
    <property type="entry name" value="CELL SURFACE PROTEIN"/>
    <property type="match status" value="1"/>
</dbReference>